<feature type="region of interest" description="Disordered" evidence="6">
    <location>
        <begin position="1"/>
        <end position="24"/>
    </location>
</feature>
<dbReference type="Gene3D" id="1.10.20.120">
    <property type="match status" value="1"/>
</dbReference>
<organism evidence="9 10">
    <name type="scientific">Drechmeria coniospora</name>
    <name type="common">Nematophagous fungus</name>
    <name type="synonym">Meria coniospora</name>
    <dbReference type="NCBI Taxonomy" id="98403"/>
    <lineage>
        <taxon>Eukaryota</taxon>
        <taxon>Fungi</taxon>
        <taxon>Dikarya</taxon>
        <taxon>Ascomycota</taxon>
        <taxon>Pezizomycotina</taxon>
        <taxon>Sordariomycetes</taxon>
        <taxon>Hypocreomycetidae</taxon>
        <taxon>Hypocreales</taxon>
        <taxon>Ophiocordycipitaceae</taxon>
        <taxon>Drechmeria</taxon>
    </lineage>
</organism>
<sequence>MPRTRSTKTDAKDSGETAKTASSSKYVLASNNNDSLPNLFILPKNATSNARIVSLPNPRHGRPARYLVCPETGMYEFRKTTVPNSNPRSWLIETHESSIESNSKDGASERKARVIMVPDMHIATPFDPVFVALAAMANSQPLEGSEDRKRLYLSSEDHFDKLPEESSHLLEILRWEKTRSLFERRMAEICDTVEAGDESMFRLNEKKLLAVLLDKANTMAAGNLPPSMEEKFVKAPLQAPIILQRQVPAVKENHGSSAEGEPGISTPSIESVDCKSTAVIADSAASSSTSQQSTAATSLAESESLTPNTMASTVEASSDITKLQRIRVAFDFICSNYVSPTIAEHLRAQLVADLSPIDFTPLDKYIAKVSELRAEAFATRSMSDFSRKRGIDEEEIEARLEKRRKMDEEKKRKANESRGVRDLKKVNTSGMKKLSEFFKAK</sequence>
<evidence type="ECO:0000256" key="2">
    <source>
        <dbReference type="ARBA" id="ARBA00019062"/>
    </source>
</evidence>
<dbReference type="AlphaFoldDB" id="A0A151GDB6"/>
<dbReference type="CDD" id="cd09270">
    <property type="entry name" value="RNase_H2-B"/>
    <property type="match status" value="1"/>
</dbReference>
<evidence type="ECO:0000313" key="10">
    <source>
        <dbReference type="Proteomes" id="UP000076580"/>
    </source>
</evidence>
<dbReference type="Proteomes" id="UP000076580">
    <property type="component" value="Chromosome 03"/>
</dbReference>
<dbReference type="EMBL" id="LAYC01000003">
    <property type="protein sequence ID" value="KYK55065.1"/>
    <property type="molecule type" value="Genomic_DNA"/>
</dbReference>
<dbReference type="InterPro" id="IPR041195">
    <property type="entry name" value="Rnh202_N"/>
</dbReference>
<feature type="domain" description="Ribonuclease H2 subunit B wHTH" evidence="7">
    <location>
        <begin position="130"/>
        <end position="346"/>
    </location>
</feature>
<dbReference type="GO" id="GO:0032299">
    <property type="term" value="C:ribonuclease H2 complex"/>
    <property type="evidence" value="ECO:0007669"/>
    <property type="project" value="InterPro"/>
</dbReference>
<feature type="region of interest" description="Disordered" evidence="6">
    <location>
        <begin position="250"/>
        <end position="269"/>
    </location>
</feature>
<dbReference type="Pfam" id="PF09468">
    <property type="entry name" value="RNase_H2-Ydr279"/>
    <property type="match status" value="1"/>
</dbReference>
<name>A0A151GDB6_DRECN</name>
<evidence type="ECO:0000256" key="3">
    <source>
        <dbReference type="ARBA" id="ARBA00023242"/>
    </source>
</evidence>
<protein>
    <recommendedName>
        <fullName evidence="2">Ribonuclease H2 subunit B</fullName>
    </recommendedName>
    <alternativeName>
        <fullName evidence="5">Ribonuclease HI subunit B</fullName>
    </alternativeName>
</protein>
<dbReference type="GO" id="GO:0006401">
    <property type="term" value="P:RNA catabolic process"/>
    <property type="evidence" value="ECO:0007669"/>
    <property type="project" value="TreeGrafter"/>
</dbReference>
<reference evidence="9 10" key="1">
    <citation type="journal article" date="2016" name="Sci. Rep.">
        <title>Insights into Adaptations to a Near-Obligate Nematode Endoparasitic Lifestyle from the Finished Genome of Drechmeria coniospora.</title>
        <authorList>
            <person name="Zhang L."/>
            <person name="Zhou Z."/>
            <person name="Guo Q."/>
            <person name="Fokkens L."/>
            <person name="Miskei M."/>
            <person name="Pocsi I."/>
            <person name="Zhang W."/>
            <person name="Chen M."/>
            <person name="Wang L."/>
            <person name="Sun Y."/>
            <person name="Donzelli B.G."/>
            <person name="Gibson D.M."/>
            <person name="Nelson D.R."/>
            <person name="Luo J.G."/>
            <person name="Rep M."/>
            <person name="Liu H."/>
            <person name="Yang S."/>
            <person name="Wang J."/>
            <person name="Krasnoff S.B."/>
            <person name="Xu Y."/>
            <person name="Molnar I."/>
            <person name="Lin M."/>
        </authorList>
    </citation>
    <scope>NUCLEOTIDE SEQUENCE [LARGE SCALE GENOMIC DNA]</scope>
    <source>
        <strain evidence="9 10">ARSEF 6962</strain>
    </source>
</reference>
<dbReference type="PANTHER" id="PTHR13383">
    <property type="entry name" value="RIBONUCLEASE H2 SUBUNIT B"/>
    <property type="match status" value="1"/>
</dbReference>
<evidence type="ECO:0000256" key="1">
    <source>
        <dbReference type="ARBA" id="ARBA00004123"/>
    </source>
</evidence>
<evidence type="ECO:0000259" key="7">
    <source>
        <dbReference type="Pfam" id="PF09468"/>
    </source>
</evidence>
<evidence type="ECO:0000313" key="9">
    <source>
        <dbReference type="EMBL" id="KYK55065.1"/>
    </source>
</evidence>
<evidence type="ECO:0000256" key="5">
    <source>
        <dbReference type="ARBA" id="ARBA00033464"/>
    </source>
</evidence>
<feature type="region of interest" description="Disordered" evidence="6">
    <location>
        <begin position="401"/>
        <end position="427"/>
    </location>
</feature>
<dbReference type="InterPro" id="IPR040456">
    <property type="entry name" value="RNase_H2_suB"/>
</dbReference>
<feature type="region of interest" description="Disordered" evidence="6">
    <location>
        <begin position="283"/>
        <end position="317"/>
    </location>
</feature>
<dbReference type="STRING" id="98403.A0A151GDB6"/>
<feature type="domain" description="Rnh202 triple barrel" evidence="8">
    <location>
        <begin position="41"/>
        <end position="127"/>
    </location>
</feature>
<comment type="function">
    <text evidence="4">Non catalytic subunit of RNase H2, an endonuclease that specifically degrades the RNA of RNA:DNA hybrids. Participates in DNA replication, possibly by mediating the removal of lagging-strand Okazaki fragment RNA primers during DNA replication. Mediates the excision of single ribonucleotides from DNA:RNA duplexes.</text>
</comment>
<evidence type="ECO:0000259" key="8">
    <source>
        <dbReference type="Pfam" id="PF17745"/>
    </source>
</evidence>
<dbReference type="GO" id="GO:0005654">
    <property type="term" value="C:nucleoplasm"/>
    <property type="evidence" value="ECO:0007669"/>
    <property type="project" value="TreeGrafter"/>
</dbReference>
<gene>
    <name evidence="9" type="ORF">DCS_07026</name>
</gene>
<dbReference type="GeneID" id="63719669"/>
<comment type="subcellular location">
    <subcellularLocation>
        <location evidence="1">Nucleus</location>
    </subcellularLocation>
</comment>
<evidence type="ECO:0000256" key="6">
    <source>
        <dbReference type="SAM" id="MobiDB-lite"/>
    </source>
</evidence>
<accession>A0A151GDB6</accession>
<evidence type="ECO:0000256" key="4">
    <source>
        <dbReference type="ARBA" id="ARBA00024778"/>
    </source>
</evidence>
<dbReference type="InterPro" id="IPR019024">
    <property type="entry name" value="RNase_H2_suB_wHTH"/>
</dbReference>
<dbReference type="PANTHER" id="PTHR13383:SF11">
    <property type="entry name" value="RIBONUCLEASE H2 SUBUNIT B"/>
    <property type="match status" value="1"/>
</dbReference>
<keyword evidence="3" id="KW-0539">Nucleus</keyword>
<feature type="compositionally biased region" description="Polar residues" evidence="6">
    <location>
        <begin position="307"/>
        <end position="317"/>
    </location>
</feature>
<keyword evidence="10" id="KW-1185">Reference proteome</keyword>
<feature type="compositionally biased region" description="Basic and acidic residues" evidence="6">
    <location>
        <begin position="7"/>
        <end position="16"/>
    </location>
</feature>
<feature type="compositionally biased region" description="Basic and acidic residues" evidence="6">
    <location>
        <begin position="401"/>
        <end position="425"/>
    </location>
</feature>
<comment type="caution">
    <text evidence="9">The sequence shown here is derived from an EMBL/GenBank/DDBJ whole genome shotgun (WGS) entry which is preliminary data.</text>
</comment>
<dbReference type="Pfam" id="PF17745">
    <property type="entry name" value="Ydr279_N"/>
    <property type="match status" value="1"/>
</dbReference>
<proteinExistence type="predicted"/>
<dbReference type="Gene3D" id="2.20.25.530">
    <property type="match status" value="1"/>
</dbReference>
<feature type="compositionally biased region" description="Low complexity" evidence="6">
    <location>
        <begin position="283"/>
        <end position="306"/>
    </location>
</feature>
<dbReference type="RefSeq" id="XP_040654417.1">
    <property type="nucleotide sequence ID" value="XM_040804313.1"/>
</dbReference>
<dbReference type="InParanoid" id="A0A151GDB6"/>